<dbReference type="InterPro" id="IPR004143">
    <property type="entry name" value="BPL_LPL_catalytic"/>
</dbReference>
<name>A0A5C4M992_9ACTN</name>
<evidence type="ECO:0000313" key="8">
    <source>
        <dbReference type="EMBL" id="TNC44926.1"/>
    </source>
</evidence>
<dbReference type="GO" id="GO:0005737">
    <property type="term" value="C:cytoplasm"/>
    <property type="evidence" value="ECO:0007669"/>
    <property type="project" value="TreeGrafter"/>
</dbReference>
<dbReference type="SUPFAM" id="SSF55681">
    <property type="entry name" value="Class II aaRS and biotin synthetases"/>
    <property type="match status" value="1"/>
</dbReference>
<dbReference type="GO" id="GO:0004077">
    <property type="term" value="F:biotin--[biotin carboxyl-carrier protein] ligase activity"/>
    <property type="evidence" value="ECO:0007669"/>
    <property type="project" value="UniProtKB-EC"/>
</dbReference>
<keyword evidence="3" id="KW-0067">ATP-binding</keyword>
<dbReference type="PANTHER" id="PTHR12835:SF5">
    <property type="entry name" value="BIOTIN--PROTEIN LIGASE"/>
    <property type="match status" value="1"/>
</dbReference>
<evidence type="ECO:0000313" key="9">
    <source>
        <dbReference type="Proteomes" id="UP000306740"/>
    </source>
</evidence>
<evidence type="ECO:0000256" key="5">
    <source>
        <dbReference type="ARBA" id="ARBA00024227"/>
    </source>
</evidence>
<keyword evidence="4" id="KW-0092">Biotin</keyword>
<dbReference type="InterPro" id="IPR004408">
    <property type="entry name" value="Biotin_CoA_COase_ligase"/>
</dbReference>
<feature type="domain" description="BPL/LPL catalytic" evidence="6">
    <location>
        <begin position="32"/>
        <end position="206"/>
    </location>
</feature>
<organism evidence="7 9">
    <name type="scientific">Mumia zhuanghuii</name>
    <dbReference type="NCBI Taxonomy" id="2585211"/>
    <lineage>
        <taxon>Bacteria</taxon>
        <taxon>Bacillati</taxon>
        <taxon>Actinomycetota</taxon>
        <taxon>Actinomycetes</taxon>
        <taxon>Propionibacteriales</taxon>
        <taxon>Nocardioidaceae</taxon>
        <taxon>Mumia</taxon>
    </lineage>
</organism>
<evidence type="ECO:0000256" key="3">
    <source>
        <dbReference type="ARBA" id="ARBA00022840"/>
    </source>
</evidence>
<proteinExistence type="predicted"/>
<keyword evidence="1 7" id="KW-0436">Ligase</keyword>
<sequence length="277" mass="29330">MSDLPPDSPLVRRPLDADALEQALVSPTSWWREVRVVPETASTNADLAALARAGAPEGTLLTTDHQTAGRGRLDRSWEMPPDSAVAVSVLVHPRNIEGHRWTWLPLLTGLAAAAAARQAGIKAMLKWPNDLVVEDRKLGGILVERVDTPTGPAAVVGCGINVSVTPEEIDVPNATSLTHEGSPTAERTGLVSEFARAFEALYSAWIKAAGDPQAGVRDSYERVSATLGREVSVLYPDGSTLEGTAVGLDDSGRLQVRHGDEVTAISAGDVTHLRTSA</sequence>
<keyword evidence="2" id="KW-0547">Nucleotide-binding</keyword>
<dbReference type="SUPFAM" id="SSF50037">
    <property type="entry name" value="C-terminal domain of transcriptional repressors"/>
    <property type="match status" value="1"/>
</dbReference>
<dbReference type="Gene3D" id="3.30.930.10">
    <property type="entry name" value="Bira Bifunctional Protein, Domain 2"/>
    <property type="match status" value="1"/>
</dbReference>
<dbReference type="Gene3D" id="2.30.30.100">
    <property type="match status" value="1"/>
</dbReference>
<dbReference type="InterPro" id="IPR003142">
    <property type="entry name" value="BPL_C"/>
</dbReference>
<dbReference type="EMBL" id="VDFR01000071">
    <property type="protein sequence ID" value="TNC44926.1"/>
    <property type="molecule type" value="Genomic_DNA"/>
</dbReference>
<dbReference type="InterPro" id="IPR008988">
    <property type="entry name" value="Transcriptional_repressor_C"/>
</dbReference>
<comment type="caution">
    <text evidence="7">The sequence shown here is derived from an EMBL/GenBank/DDBJ whole genome shotgun (WGS) entry which is preliminary data.</text>
</comment>
<reference evidence="7 9" key="1">
    <citation type="submission" date="2019-05" db="EMBL/GenBank/DDBJ databases">
        <title>Mumia sp. nov., isolated from the intestinal contents of plateau pika (Ochotona curzoniae) in the Qinghai-Tibet plateau of China.</title>
        <authorList>
            <person name="Tian Z."/>
        </authorList>
    </citation>
    <scope>NUCLEOTIDE SEQUENCE [LARGE SCALE GENOMIC DNA]</scope>
    <source>
        <strain evidence="9">527</strain>
        <strain evidence="7">Z527</strain>
    </source>
</reference>
<dbReference type="PROSITE" id="PS51733">
    <property type="entry name" value="BPL_LPL_CATALYTIC"/>
    <property type="match status" value="1"/>
</dbReference>
<dbReference type="OrthoDB" id="9807064at2"/>
<dbReference type="InterPro" id="IPR045864">
    <property type="entry name" value="aa-tRNA-synth_II/BPL/LPL"/>
</dbReference>
<accession>A0A5C4M992</accession>
<dbReference type="EC" id="6.3.4.15" evidence="5"/>
<evidence type="ECO:0000256" key="4">
    <source>
        <dbReference type="ARBA" id="ARBA00023267"/>
    </source>
</evidence>
<gene>
    <name evidence="8" type="ORF">FHE65_15985</name>
    <name evidence="7" type="ORF">FHE65_31515</name>
</gene>
<dbReference type="NCBIfam" id="TIGR00121">
    <property type="entry name" value="birA_ligase"/>
    <property type="match status" value="1"/>
</dbReference>
<dbReference type="Proteomes" id="UP000306740">
    <property type="component" value="Unassembled WGS sequence"/>
</dbReference>
<dbReference type="PANTHER" id="PTHR12835">
    <property type="entry name" value="BIOTIN PROTEIN LIGASE"/>
    <property type="match status" value="1"/>
</dbReference>
<dbReference type="RefSeq" id="WP_139086164.1">
    <property type="nucleotide sequence ID" value="NZ_VDFR01000071.1"/>
</dbReference>
<evidence type="ECO:0000259" key="6">
    <source>
        <dbReference type="PROSITE" id="PS51733"/>
    </source>
</evidence>
<dbReference type="Pfam" id="PF02237">
    <property type="entry name" value="BPL_C"/>
    <property type="match status" value="1"/>
</dbReference>
<dbReference type="GO" id="GO:0005524">
    <property type="term" value="F:ATP binding"/>
    <property type="evidence" value="ECO:0007669"/>
    <property type="project" value="UniProtKB-KW"/>
</dbReference>
<dbReference type="CDD" id="cd16442">
    <property type="entry name" value="BPL"/>
    <property type="match status" value="1"/>
</dbReference>
<evidence type="ECO:0000256" key="2">
    <source>
        <dbReference type="ARBA" id="ARBA00022741"/>
    </source>
</evidence>
<dbReference type="EMBL" id="VDFR01000206">
    <property type="protein sequence ID" value="TNC31213.1"/>
    <property type="molecule type" value="Genomic_DNA"/>
</dbReference>
<dbReference type="Pfam" id="PF03099">
    <property type="entry name" value="BPL_LplA_LipB"/>
    <property type="match status" value="1"/>
</dbReference>
<protein>
    <recommendedName>
        <fullName evidence="5">biotin--[biotin carboxyl-carrier protein] ligase</fullName>
        <ecNumber evidence="5">6.3.4.15</ecNumber>
    </recommendedName>
</protein>
<dbReference type="AlphaFoldDB" id="A0A5C4M992"/>
<evidence type="ECO:0000256" key="1">
    <source>
        <dbReference type="ARBA" id="ARBA00022598"/>
    </source>
</evidence>
<evidence type="ECO:0000313" key="7">
    <source>
        <dbReference type="EMBL" id="TNC31213.1"/>
    </source>
</evidence>